<comment type="caution">
    <text evidence="7">The sequence shown here is derived from an EMBL/GenBank/DDBJ whole genome shotgun (WGS) entry which is preliminary data.</text>
</comment>
<evidence type="ECO:0000313" key="7">
    <source>
        <dbReference type="EMBL" id="GGZ25378.1"/>
    </source>
</evidence>
<feature type="signal peptide" evidence="6">
    <location>
        <begin position="1"/>
        <end position="29"/>
    </location>
</feature>
<dbReference type="AlphaFoldDB" id="A0A918PWM8"/>
<dbReference type="PANTHER" id="PTHR23221">
    <property type="entry name" value="GLYCOSYLPHOSPHATIDYLINOSITOL PHOSPHOLIPASE D"/>
    <property type="match status" value="1"/>
</dbReference>
<dbReference type="Pfam" id="PF01839">
    <property type="entry name" value="FG-GAP"/>
    <property type="match status" value="3"/>
</dbReference>
<reference evidence="7" key="1">
    <citation type="journal article" date="2014" name="Int. J. Syst. Evol. Microbiol.">
        <title>Complete genome sequence of Corynebacterium casei LMG S-19264T (=DSM 44701T), isolated from a smear-ripened cheese.</title>
        <authorList>
            <consortium name="US DOE Joint Genome Institute (JGI-PGF)"/>
            <person name="Walter F."/>
            <person name="Albersmeier A."/>
            <person name="Kalinowski J."/>
            <person name="Ruckert C."/>
        </authorList>
    </citation>
    <scope>NUCLEOTIDE SEQUENCE</scope>
    <source>
        <strain evidence="7">JCM 4988</strain>
    </source>
</reference>
<dbReference type="PANTHER" id="PTHR23221:SF7">
    <property type="entry name" value="PHOSPHATIDYLINOSITOL-GLYCAN-SPECIFIC PHOSPHOLIPASE D"/>
    <property type="match status" value="1"/>
</dbReference>
<keyword evidence="3" id="KW-0378">Hydrolase</keyword>
<dbReference type="InterPro" id="IPR013517">
    <property type="entry name" value="FG-GAP"/>
</dbReference>
<keyword evidence="1 6" id="KW-0732">Signal</keyword>
<dbReference type="GO" id="GO:0005615">
    <property type="term" value="C:extracellular space"/>
    <property type="evidence" value="ECO:0007669"/>
    <property type="project" value="TreeGrafter"/>
</dbReference>
<keyword evidence="2" id="KW-0677">Repeat</keyword>
<dbReference type="SUPFAM" id="SSF69318">
    <property type="entry name" value="Integrin alpha N-terminal domain"/>
    <property type="match status" value="1"/>
</dbReference>
<name>A0A918PWM8_9ACTN</name>
<evidence type="ECO:0000313" key="8">
    <source>
        <dbReference type="Proteomes" id="UP000630936"/>
    </source>
</evidence>
<evidence type="ECO:0000256" key="2">
    <source>
        <dbReference type="ARBA" id="ARBA00022737"/>
    </source>
</evidence>
<dbReference type="InterPro" id="IPR028994">
    <property type="entry name" value="Integrin_alpha_N"/>
</dbReference>
<dbReference type="InterPro" id="IPR013519">
    <property type="entry name" value="Int_alpha_beta-p"/>
</dbReference>
<keyword evidence="8" id="KW-1185">Reference proteome</keyword>
<dbReference type="Gene3D" id="2.130.10.130">
    <property type="entry name" value="Integrin alpha, N-terminal"/>
    <property type="match status" value="4"/>
</dbReference>
<dbReference type="Proteomes" id="UP000630936">
    <property type="component" value="Unassembled WGS sequence"/>
</dbReference>
<accession>A0A918PWM8</accession>
<dbReference type="SMART" id="SM00191">
    <property type="entry name" value="Int_alpha"/>
    <property type="match status" value="5"/>
</dbReference>
<sequence>MNTRSATRGLGLLTALAAIGTLTAPVALAAPVSAPPASKKLPAQPKDDFNGDGYADLAIGTPGGSVGQEPAAGYVSVVYGSKSGLNTASKQILHQGAEGIPGTPQLSQYFGSSLASADLNRDGYADLVIRMSTRISLSGWNRYGETVVVWGSAKGLARGTDQAARFKNEGVPLLAGDFNGDGNPDLASLDQRKEEIRVLHGPFDAAAEPARESSLPLPYPYEGDYADSWDLKAGDVNGDSITDIVGLYQWRGDDATSGSSVHLWKGTPSGPAPYEPVADHRGQLFGGHSLDVGDVNDDGRDDIALGLMHRTRSGGEIPVGGKVTYIKGTAEGRIGSRNKVFHLDSPRVAGTPERGSGFGASVAIGDLNGDGYGDIVAGANGTTVDGKKYAGSVITLRGTKNGPTSTGSKQFHQNTKGVPGTAEQDDRFGARTKALDTDGDGRNELAVSSLHEDYATGAVWVFQTDKNGVTPNGSFVYGPKELGLPAEKGLMFGSTYTS</sequence>
<evidence type="ECO:0000256" key="4">
    <source>
        <dbReference type="ARBA" id="ARBA00023180"/>
    </source>
</evidence>
<dbReference type="GO" id="GO:0004621">
    <property type="term" value="F:glycosylphosphatidylinositol phospholipase D activity"/>
    <property type="evidence" value="ECO:0007669"/>
    <property type="project" value="TreeGrafter"/>
</dbReference>
<gene>
    <name evidence="7" type="ORF">GCM10010387_18630</name>
</gene>
<protein>
    <recommendedName>
        <fullName evidence="9">Integrin-like protein</fullName>
    </recommendedName>
</protein>
<dbReference type="PROSITE" id="PS51470">
    <property type="entry name" value="FG_GAP"/>
    <property type="match status" value="2"/>
</dbReference>
<evidence type="ECO:0000256" key="1">
    <source>
        <dbReference type="ARBA" id="ARBA00022729"/>
    </source>
</evidence>
<feature type="compositionally biased region" description="Polar residues" evidence="5">
    <location>
        <begin position="401"/>
        <end position="416"/>
    </location>
</feature>
<dbReference type="EMBL" id="BMWG01000003">
    <property type="protein sequence ID" value="GGZ25378.1"/>
    <property type="molecule type" value="Genomic_DNA"/>
</dbReference>
<reference evidence="7" key="2">
    <citation type="submission" date="2020-09" db="EMBL/GenBank/DDBJ databases">
        <authorList>
            <person name="Sun Q."/>
            <person name="Ohkuma M."/>
        </authorList>
    </citation>
    <scope>NUCLEOTIDE SEQUENCE</scope>
    <source>
        <strain evidence="7">JCM 4988</strain>
    </source>
</reference>
<dbReference type="RefSeq" id="WP_190122452.1">
    <property type="nucleotide sequence ID" value="NZ_BMWG01000003.1"/>
</dbReference>
<evidence type="ECO:0008006" key="9">
    <source>
        <dbReference type="Google" id="ProtNLM"/>
    </source>
</evidence>
<evidence type="ECO:0000256" key="5">
    <source>
        <dbReference type="SAM" id="MobiDB-lite"/>
    </source>
</evidence>
<organism evidence="7 8">
    <name type="scientific">Streptomyces inusitatus</name>
    <dbReference type="NCBI Taxonomy" id="68221"/>
    <lineage>
        <taxon>Bacteria</taxon>
        <taxon>Bacillati</taxon>
        <taxon>Actinomycetota</taxon>
        <taxon>Actinomycetes</taxon>
        <taxon>Kitasatosporales</taxon>
        <taxon>Streptomycetaceae</taxon>
        <taxon>Streptomyces</taxon>
    </lineage>
</organism>
<keyword evidence="4" id="KW-0325">Glycoprotein</keyword>
<evidence type="ECO:0000256" key="6">
    <source>
        <dbReference type="SAM" id="SignalP"/>
    </source>
</evidence>
<evidence type="ECO:0000256" key="3">
    <source>
        <dbReference type="ARBA" id="ARBA00022801"/>
    </source>
</evidence>
<dbReference type="GO" id="GO:0031012">
    <property type="term" value="C:extracellular matrix"/>
    <property type="evidence" value="ECO:0007669"/>
    <property type="project" value="TreeGrafter"/>
</dbReference>
<proteinExistence type="predicted"/>
<feature type="region of interest" description="Disordered" evidence="5">
    <location>
        <begin position="399"/>
        <end position="425"/>
    </location>
</feature>
<feature type="chain" id="PRO_5036909074" description="Integrin-like protein" evidence="6">
    <location>
        <begin position="30"/>
        <end position="498"/>
    </location>
</feature>